<dbReference type="Gene3D" id="3.50.50.60">
    <property type="entry name" value="FAD/NAD(P)-binding domain"/>
    <property type="match status" value="1"/>
</dbReference>
<feature type="domain" description="FAD-binding" evidence="5">
    <location>
        <begin position="8"/>
        <end position="350"/>
    </location>
</feature>
<protein>
    <submittedName>
        <fullName evidence="6">FAD binding domain-containing protein</fullName>
    </submittedName>
</protein>
<dbReference type="InterPro" id="IPR036188">
    <property type="entry name" value="FAD/NAD-bd_sf"/>
</dbReference>
<sequence length="542" mass="59330">MDPNIEPKILIVGAGPSGLLLALTLRRNGIPVRIIEKLPAPSIGQRGPGIMPRTQEIFRALGVLDGALKHARSMPQMRSYIMPEGVLPLKTFSMHAPADPTTCPCPSLIVIGQNHVEDALRAVLRQYSCDVEFGTELVSLAQDGEGVNATTTKQNGQQETQRFDFLVGTDGGRGVVRKLLGLTFLGESRPSVNWLLADVVMEGIVGDYWHTWGNSVFLRPTATPGLFGLILDLSKADHDSDHLMKDHISLQKTIWNITGRTDLKLVKVVWTSKWTPNIRMVDQFSAGRCFVAGDAAHVQSPTGGQGLNSGVQDSFNLAWKLALVLRGLAPMALLDTYNEERLPVIQTMLAKTTELLNATVDVQNSEDTSRWNRGGPLSMLSINYRWSSIVVDEQHEDTKNIARDPYGTEFRDLRAGDRAPDAPELKDLVNGGQAKRLFDVLDVSRHTVLVFSASPERYSAVLETLSRFPQGTTRCVAIVPSGASAVDIHGSDIILEDTQKHAYSSYGFKMGCDIAVVRPDGVLGAVVRSSVGLEQYFRQILV</sequence>
<keyword evidence="3" id="KW-0274">FAD</keyword>
<evidence type="ECO:0000256" key="4">
    <source>
        <dbReference type="ARBA" id="ARBA00023002"/>
    </source>
</evidence>
<dbReference type="PANTHER" id="PTHR43004">
    <property type="entry name" value="TRK SYSTEM POTASSIUM UPTAKE PROTEIN"/>
    <property type="match status" value="1"/>
</dbReference>
<evidence type="ECO:0000256" key="3">
    <source>
        <dbReference type="ARBA" id="ARBA00022827"/>
    </source>
</evidence>
<dbReference type="InterPro" id="IPR050641">
    <property type="entry name" value="RIFMO-like"/>
</dbReference>
<dbReference type="SUPFAM" id="SSF51905">
    <property type="entry name" value="FAD/NAD(P)-binding domain"/>
    <property type="match status" value="1"/>
</dbReference>
<evidence type="ECO:0000256" key="2">
    <source>
        <dbReference type="ARBA" id="ARBA00022630"/>
    </source>
</evidence>
<dbReference type="Gene3D" id="3.40.30.120">
    <property type="match status" value="1"/>
</dbReference>
<comment type="caution">
    <text evidence="6">The sequence shown here is derived from an EMBL/GenBank/DDBJ whole genome shotgun (WGS) entry which is preliminary data.</text>
</comment>
<evidence type="ECO:0000313" key="6">
    <source>
        <dbReference type="EMBL" id="KAJ7696576.1"/>
    </source>
</evidence>
<dbReference type="GO" id="GO:0016709">
    <property type="term" value="F:oxidoreductase activity, acting on paired donors, with incorporation or reduction of molecular oxygen, NAD(P)H as one donor, and incorporation of one atom of oxygen"/>
    <property type="evidence" value="ECO:0007669"/>
    <property type="project" value="UniProtKB-ARBA"/>
</dbReference>
<dbReference type="Gene3D" id="3.30.70.2450">
    <property type="match status" value="1"/>
</dbReference>
<dbReference type="Pfam" id="PF01494">
    <property type="entry name" value="FAD_binding_3"/>
    <property type="match status" value="1"/>
</dbReference>
<accession>A0AAD7DQ31</accession>
<dbReference type="PANTHER" id="PTHR43004:SF19">
    <property type="entry name" value="BINDING MONOOXYGENASE, PUTATIVE (JCVI)-RELATED"/>
    <property type="match status" value="1"/>
</dbReference>
<comment type="cofactor">
    <cofactor evidence="1">
        <name>FAD</name>
        <dbReference type="ChEBI" id="CHEBI:57692"/>
    </cofactor>
</comment>
<dbReference type="InterPro" id="IPR002938">
    <property type="entry name" value="FAD-bd"/>
</dbReference>
<dbReference type="Proteomes" id="UP001221757">
    <property type="component" value="Unassembled WGS sequence"/>
</dbReference>
<dbReference type="GO" id="GO:0071949">
    <property type="term" value="F:FAD binding"/>
    <property type="evidence" value="ECO:0007669"/>
    <property type="project" value="InterPro"/>
</dbReference>
<reference evidence="6" key="1">
    <citation type="submission" date="2023-03" db="EMBL/GenBank/DDBJ databases">
        <title>Massive genome expansion in bonnet fungi (Mycena s.s.) driven by repeated elements and novel gene families across ecological guilds.</title>
        <authorList>
            <consortium name="Lawrence Berkeley National Laboratory"/>
            <person name="Harder C.B."/>
            <person name="Miyauchi S."/>
            <person name="Viragh M."/>
            <person name="Kuo A."/>
            <person name="Thoen E."/>
            <person name="Andreopoulos B."/>
            <person name="Lu D."/>
            <person name="Skrede I."/>
            <person name="Drula E."/>
            <person name="Henrissat B."/>
            <person name="Morin E."/>
            <person name="Kohler A."/>
            <person name="Barry K."/>
            <person name="LaButti K."/>
            <person name="Morin E."/>
            <person name="Salamov A."/>
            <person name="Lipzen A."/>
            <person name="Mereny Z."/>
            <person name="Hegedus B."/>
            <person name="Baldrian P."/>
            <person name="Stursova M."/>
            <person name="Weitz H."/>
            <person name="Taylor A."/>
            <person name="Grigoriev I.V."/>
            <person name="Nagy L.G."/>
            <person name="Martin F."/>
            <person name="Kauserud H."/>
        </authorList>
    </citation>
    <scope>NUCLEOTIDE SEQUENCE</scope>
    <source>
        <strain evidence="6">CBHHK067</strain>
    </source>
</reference>
<dbReference type="EMBL" id="JARKIE010000034">
    <property type="protein sequence ID" value="KAJ7696576.1"/>
    <property type="molecule type" value="Genomic_DNA"/>
</dbReference>
<evidence type="ECO:0000313" key="7">
    <source>
        <dbReference type="Proteomes" id="UP001221757"/>
    </source>
</evidence>
<evidence type="ECO:0000259" key="5">
    <source>
        <dbReference type="Pfam" id="PF01494"/>
    </source>
</evidence>
<gene>
    <name evidence="6" type="ORF">B0H17DRAFT_1007740</name>
</gene>
<evidence type="ECO:0000256" key="1">
    <source>
        <dbReference type="ARBA" id="ARBA00001974"/>
    </source>
</evidence>
<organism evidence="6 7">
    <name type="scientific">Mycena rosella</name>
    <name type="common">Pink bonnet</name>
    <name type="synonym">Agaricus rosellus</name>
    <dbReference type="NCBI Taxonomy" id="1033263"/>
    <lineage>
        <taxon>Eukaryota</taxon>
        <taxon>Fungi</taxon>
        <taxon>Dikarya</taxon>
        <taxon>Basidiomycota</taxon>
        <taxon>Agaricomycotina</taxon>
        <taxon>Agaricomycetes</taxon>
        <taxon>Agaricomycetidae</taxon>
        <taxon>Agaricales</taxon>
        <taxon>Marasmiineae</taxon>
        <taxon>Mycenaceae</taxon>
        <taxon>Mycena</taxon>
    </lineage>
</organism>
<dbReference type="PRINTS" id="PR00420">
    <property type="entry name" value="RNGMNOXGNASE"/>
</dbReference>
<proteinExistence type="predicted"/>
<keyword evidence="7" id="KW-1185">Reference proteome</keyword>
<name>A0AAD7DQ31_MYCRO</name>
<dbReference type="AlphaFoldDB" id="A0AAD7DQ31"/>
<keyword evidence="2" id="KW-0285">Flavoprotein</keyword>
<keyword evidence="4" id="KW-0560">Oxidoreductase</keyword>